<dbReference type="Proteomes" id="UP000552644">
    <property type="component" value="Unassembled WGS sequence"/>
</dbReference>
<keyword evidence="1" id="KW-1133">Transmembrane helix</keyword>
<feature type="transmembrane region" description="Helical" evidence="1">
    <location>
        <begin position="36"/>
        <end position="53"/>
    </location>
</feature>
<comment type="caution">
    <text evidence="2">The sequence shown here is derived from an EMBL/GenBank/DDBJ whole genome shotgun (WGS) entry which is preliminary data.</text>
</comment>
<feature type="transmembrane region" description="Helical" evidence="1">
    <location>
        <begin position="275"/>
        <end position="297"/>
    </location>
</feature>
<feature type="transmembrane region" description="Helical" evidence="1">
    <location>
        <begin position="234"/>
        <end position="254"/>
    </location>
</feature>
<feature type="transmembrane region" description="Helical" evidence="1">
    <location>
        <begin position="309"/>
        <end position="332"/>
    </location>
</feature>
<evidence type="ECO:0000313" key="2">
    <source>
        <dbReference type="EMBL" id="MBB4914945.1"/>
    </source>
</evidence>
<keyword evidence="1" id="KW-0812">Transmembrane</keyword>
<gene>
    <name evidence="2" type="ORF">FHS44_002030</name>
</gene>
<evidence type="ECO:0000313" key="3">
    <source>
        <dbReference type="Proteomes" id="UP000552644"/>
    </source>
</evidence>
<dbReference type="RefSeq" id="WP_184713676.1">
    <property type="nucleotide sequence ID" value="NZ_JACHJP010000002.1"/>
</dbReference>
<evidence type="ECO:0000256" key="1">
    <source>
        <dbReference type="SAM" id="Phobius"/>
    </source>
</evidence>
<feature type="transmembrane region" description="Helical" evidence="1">
    <location>
        <begin position="182"/>
        <end position="199"/>
    </location>
</feature>
<name>A0A7W7QJW2_9ACTN</name>
<protein>
    <submittedName>
        <fullName evidence="2">Uncharacterized protein</fullName>
    </submittedName>
</protein>
<dbReference type="AlphaFoldDB" id="A0A7W7QJW2"/>
<keyword evidence="3" id="KW-1185">Reference proteome</keyword>
<feature type="transmembrane region" description="Helical" evidence="1">
    <location>
        <begin position="149"/>
        <end position="170"/>
    </location>
</feature>
<organism evidence="2 3">
    <name type="scientific">Streptosporangium saharense</name>
    <dbReference type="NCBI Taxonomy" id="1706840"/>
    <lineage>
        <taxon>Bacteria</taxon>
        <taxon>Bacillati</taxon>
        <taxon>Actinomycetota</taxon>
        <taxon>Actinomycetes</taxon>
        <taxon>Streptosporangiales</taxon>
        <taxon>Streptosporangiaceae</taxon>
        <taxon>Streptosporangium</taxon>
    </lineage>
</organism>
<sequence length="342" mass="35795">MAVAALWWFVPGSYPYGAASEVTVGFNHWIEREPGVGLLLASGVLGVMLALGARSWPKPLGVGAAAQSLFFLLIMSDASVLSSIGYFLIPIVFLGVGALVAVGCVRRRPVAYAAALLLLAGLVLGLTTTDALSRYLANIAAGFGVYGERIAWSWVMAIITVVWAWLAYGSFARGRGTANPRWGRTVTILAACCGVPYALTRLSWVTPWPLGGYDPRTGQIEFLATATGDMATRLQGFTIGMSSVLSVVLTLGLISRWGEVFPRWVPWAGGRPVPVTLAVGPGLFAAAVLCVAAPGVLAGAVQSGSALDGVLFVVLFPCPVWGPLLGAAVFAYSRRRSAVLPG</sequence>
<accession>A0A7W7QJW2</accession>
<feature type="transmembrane region" description="Helical" evidence="1">
    <location>
        <begin position="84"/>
        <end position="103"/>
    </location>
</feature>
<proteinExistence type="predicted"/>
<keyword evidence="1" id="KW-0472">Membrane</keyword>
<reference evidence="2 3" key="1">
    <citation type="submission" date="2020-08" db="EMBL/GenBank/DDBJ databases">
        <title>Genomic Encyclopedia of Type Strains, Phase III (KMG-III): the genomes of soil and plant-associated and newly described type strains.</title>
        <authorList>
            <person name="Whitman W."/>
        </authorList>
    </citation>
    <scope>NUCLEOTIDE SEQUENCE [LARGE SCALE GENOMIC DNA]</scope>
    <source>
        <strain evidence="2 3">CECT 8840</strain>
    </source>
</reference>
<feature type="transmembrane region" description="Helical" evidence="1">
    <location>
        <begin position="110"/>
        <end position="129"/>
    </location>
</feature>
<dbReference type="EMBL" id="JACHJP010000002">
    <property type="protein sequence ID" value="MBB4914945.1"/>
    <property type="molecule type" value="Genomic_DNA"/>
</dbReference>